<dbReference type="EMBL" id="FMHV01000002">
    <property type="protein sequence ID" value="SCL17339.1"/>
    <property type="molecule type" value="Genomic_DNA"/>
</dbReference>
<dbReference type="Pfam" id="PF01548">
    <property type="entry name" value="DEDD_Tnp_IS110"/>
    <property type="match status" value="1"/>
</dbReference>
<evidence type="ECO:0000259" key="1">
    <source>
        <dbReference type="Pfam" id="PF01548"/>
    </source>
</evidence>
<dbReference type="NCBIfam" id="NF033542">
    <property type="entry name" value="transpos_IS110"/>
    <property type="match status" value="1"/>
</dbReference>
<dbReference type="InterPro" id="IPR002525">
    <property type="entry name" value="Transp_IS110-like_N"/>
</dbReference>
<dbReference type="STRING" id="568872.GA0070624_1267"/>
<proteinExistence type="predicted"/>
<dbReference type="Proteomes" id="UP000199413">
    <property type="component" value="Unassembled WGS sequence"/>
</dbReference>
<dbReference type="PANTHER" id="PTHR33055">
    <property type="entry name" value="TRANSPOSASE FOR INSERTION SEQUENCE ELEMENT IS1111A"/>
    <property type="match status" value="1"/>
</dbReference>
<dbReference type="GO" id="GO:0003677">
    <property type="term" value="F:DNA binding"/>
    <property type="evidence" value="ECO:0007669"/>
    <property type="project" value="InterPro"/>
</dbReference>
<feature type="domain" description="Transposase IS116/IS110/IS902 C-terminal" evidence="2">
    <location>
        <begin position="243"/>
        <end position="326"/>
    </location>
</feature>
<sequence length="372" mass="40965">MLPRLVTWKDSTPTMTDHQFEVIGGVDTHADTHTAVVIDEVGRMHGHRQFPTTVAGYRALLAWMSEHGPVRSIGIEGTGSYGVGLARYLRAQGVHLVEVDRPNRKMRRQRGKSDPIDAEAAARAVLAGTASTTPKNRDGQVEAIRVIRVARTSAVKSRTAALNALVGMVRTAPEPLRTQLLDLRNSELIMTAAALRPALDIADPIAATKTAIRRLARRIIDLDREIRAADVDLQVLLKQAAPQLLELPGVGPEVAAQLLITAGDNPERIRDERAFAALCGVSPIPASSGRTDRHRLNRGGDRMANRALYIVAVNRMRCHPETQTYVERRREQGLSNKDISRCLKRYIARQVYPLILESLRIRPPSSTALAEL</sequence>
<evidence type="ECO:0000313" key="5">
    <source>
        <dbReference type="EMBL" id="SCL36274.1"/>
    </source>
</evidence>
<feature type="domain" description="Transposase IS110-like N-terminal" evidence="1">
    <location>
        <begin position="25"/>
        <end position="169"/>
    </location>
</feature>
<evidence type="ECO:0000313" key="4">
    <source>
        <dbReference type="EMBL" id="SCL18454.1"/>
    </source>
</evidence>
<reference evidence="3" key="2">
    <citation type="submission" date="2016-06" db="EMBL/GenBank/DDBJ databases">
        <authorList>
            <person name="Kjaerup R.B."/>
            <person name="Dalgaard T.S."/>
            <person name="Juul-Madsen H.R."/>
        </authorList>
    </citation>
    <scope>NUCLEOTIDE SEQUENCE [LARGE SCALE GENOMIC DNA]</scope>
    <source>
        <strain evidence="3">DSM 45431</strain>
    </source>
</reference>
<dbReference type="GO" id="GO:0004803">
    <property type="term" value="F:transposase activity"/>
    <property type="evidence" value="ECO:0007669"/>
    <property type="project" value="InterPro"/>
</dbReference>
<accession>A0A1C6RJI3</accession>
<keyword evidence="6" id="KW-1185">Reference proteome</keyword>
<dbReference type="Pfam" id="PF02371">
    <property type="entry name" value="Transposase_20"/>
    <property type="match status" value="1"/>
</dbReference>
<name>A0A1C6RJI3_9ACTN</name>
<dbReference type="InterPro" id="IPR047650">
    <property type="entry name" value="Transpos_IS110"/>
</dbReference>
<organism evidence="3 6">
    <name type="scientific">Micromonospora rhizosphaerae</name>
    <dbReference type="NCBI Taxonomy" id="568872"/>
    <lineage>
        <taxon>Bacteria</taxon>
        <taxon>Bacillati</taxon>
        <taxon>Actinomycetota</taxon>
        <taxon>Actinomycetes</taxon>
        <taxon>Micromonosporales</taxon>
        <taxon>Micromonosporaceae</taxon>
        <taxon>Micromonospora</taxon>
    </lineage>
</organism>
<dbReference type="InterPro" id="IPR003346">
    <property type="entry name" value="Transposase_20"/>
</dbReference>
<dbReference type="AlphaFoldDB" id="A0A1C6RJI3"/>
<evidence type="ECO:0000313" key="6">
    <source>
        <dbReference type="Proteomes" id="UP000199413"/>
    </source>
</evidence>
<protein>
    <submittedName>
        <fullName evidence="3">Transposase</fullName>
    </submittedName>
</protein>
<dbReference type="GO" id="GO:0006313">
    <property type="term" value="P:DNA transposition"/>
    <property type="evidence" value="ECO:0007669"/>
    <property type="project" value="InterPro"/>
</dbReference>
<dbReference type="EMBL" id="FMHV01000002">
    <property type="protein sequence ID" value="SCL36274.1"/>
    <property type="molecule type" value="Genomic_DNA"/>
</dbReference>
<dbReference type="EMBL" id="FMHV01000002">
    <property type="protein sequence ID" value="SCL18454.1"/>
    <property type="molecule type" value="Genomic_DNA"/>
</dbReference>
<dbReference type="PANTHER" id="PTHR33055:SF16">
    <property type="entry name" value="TRANSPOSASE FOR INSERTION SEQUENCE ELEMENT IS1547"/>
    <property type="match status" value="1"/>
</dbReference>
<reference evidence="6" key="1">
    <citation type="submission" date="2016-06" db="EMBL/GenBank/DDBJ databases">
        <authorList>
            <person name="Varghese N."/>
            <person name="Submissions Spin"/>
        </authorList>
    </citation>
    <scope>NUCLEOTIDE SEQUENCE [LARGE SCALE GENOMIC DNA]</scope>
    <source>
        <strain evidence="6">DSM 45431</strain>
    </source>
</reference>
<evidence type="ECO:0000313" key="3">
    <source>
        <dbReference type="EMBL" id="SCL17339.1"/>
    </source>
</evidence>
<evidence type="ECO:0000259" key="2">
    <source>
        <dbReference type="Pfam" id="PF02371"/>
    </source>
</evidence>
<gene>
    <name evidence="3" type="ORF">GA0070624_1267</name>
    <name evidence="4" type="ORF">GA0070624_1532</name>
    <name evidence="5" type="ORF">GA0070624_5508</name>
</gene>